<accession>W7XE87</accession>
<dbReference type="Proteomes" id="UP000009168">
    <property type="component" value="Unassembled WGS sequence"/>
</dbReference>
<keyword evidence="2" id="KW-1185">Reference proteome</keyword>
<dbReference type="AlphaFoldDB" id="W7XE87"/>
<organism evidence="1 2">
    <name type="scientific">Tetrahymena thermophila (strain SB210)</name>
    <dbReference type="NCBI Taxonomy" id="312017"/>
    <lineage>
        <taxon>Eukaryota</taxon>
        <taxon>Sar</taxon>
        <taxon>Alveolata</taxon>
        <taxon>Ciliophora</taxon>
        <taxon>Intramacronucleata</taxon>
        <taxon>Oligohymenophorea</taxon>
        <taxon>Hymenostomatida</taxon>
        <taxon>Tetrahymenina</taxon>
        <taxon>Tetrahymenidae</taxon>
        <taxon>Tetrahymena</taxon>
    </lineage>
</organism>
<dbReference type="KEGG" id="tet:TTHERM_000035519"/>
<evidence type="ECO:0000313" key="2">
    <source>
        <dbReference type="Proteomes" id="UP000009168"/>
    </source>
</evidence>
<reference evidence="2" key="1">
    <citation type="journal article" date="2006" name="PLoS Biol.">
        <title>Macronuclear genome sequence of the ciliate Tetrahymena thermophila, a model eukaryote.</title>
        <authorList>
            <person name="Eisen J.A."/>
            <person name="Coyne R.S."/>
            <person name="Wu M."/>
            <person name="Wu D."/>
            <person name="Thiagarajan M."/>
            <person name="Wortman J.R."/>
            <person name="Badger J.H."/>
            <person name="Ren Q."/>
            <person name="Amedeo P."/>
            <person name="Jones K.M."/>
            <person name="Tallon L.J."/>
            <person name="Delcher A.L."/>
            <person name="Salzberg S.L."/>
            <person name="Silva J.C."/>
            <person name="Haas B.J."/>
            <person name="Majoros W.H."/>
            <person name="Farzad M."/>
            <person name="Carlton J.M."/>
            <person name="Smith R.K. Jr."/>
            <person name="Garg J."/>
            <person name="Pearlman R.E."/>
            <person name="Karrer K.M."/>
            <person name="Sun L."/>
            <person name="Manning G."/>
            <person name="Elde N.C."/>
            <person name="Turkewitz A.P."/>
            <person name="Asai D.J."/>
            <person name="Wilkes D.E."/>
            <person name="Wang Y."/>
            <person name="Cai H."/>
            <person name="Collins K."/>
            <person name="Stewart B.A."/>
            <person name="Lee S.R."/>
            <person name="Wilamowska K."/>
            <person name="Weinberg Z."/>
            <person name="Ruzzo W.L."/>
            <person name="Wloga D."/>
            <person name="Gaertig J."/>
            <person name="Frankel J."/>
            <person name="Tsao C.-C."/>
            <person name="Gorovsky M.A."/>
            <person name="Keeling P.J."/>
            <person name="Waller R.F."/>
            <person name="Patron N.J."/>
            <person name="Cherry J.M."/>
            <person name="Stover N.A."/>
            <person name="Krieger C.J."/>
            <person name="del Toro C."/>
            <person name="Ryder H.F."/>
            <person name="Williamson S.C."/>
            <person name="Barbeau R.A."/>
            <person name="Hamilton E.P."/>
            <person name="Orias E."/>
        </authorList>
    </citation>
    <scope>NUCLEOTIDE SEQUENCE [LARGE SCALE GENOMIC DNA]</scope>
    <source>
        <strain evidence="2">SB210</strain>
    </source>
</reference>
<gene>
    <name evidence="1" type="ORF">TTHERM_000035519</name>
</gene>
<dbReference type="GeneID" id="24436913"/>
<protein>
    <submittedName>
        <fullName evidence="1">Uncharacterized protein</fullName>
    </submittedName>
</protein>
<sequence>MKEQALDFLLFSINFLIKNFQNQFLFSLQFVRSNFSKVFNNLRMNQHKPNSLTKFQLIYKVKQQQIQKKNSAQKPVKEANLNDWQRVIYFCNQKINKLSFQNIKALKEVQVTTVN</sequence>
<evidence type="ECO:0000313" key="1">
    <source>
        <dbReference type="EMBL" id="EWS74873.1"/>
    </source>
</evidence>
<dbReference type="RefSeq" id="XP_012652586.1">
    <property type="nucleotide sequence ID" value="XM_012797132.1"/>
</dbReference>
<name>W7XE87_TETTS</name>
<dbReference type="EMBL" id="GG662720">
    <property type="protein sequence ID" value="EWS74873.1"/>
    <property type="molecule type" value="Genomic_DNA"/>
</dbReference>
<proteinExistence type="predicted"/>
<dbReference type="InParanoid" id="W7XE87"/>